<organism evidence="2 3">
    <name type="scientific">Datura stramonium</name>
    <name type="common">Jimsonweed</name>
    <name type="synonym">Common thornapple</name>
    <dbReference type="NCBI Taxonomy" id="4076"/>
    <lineage>
        <taxon>Eukaryota</taxon>
        <taxon>Viridiplantae</taxon>
        <taxon>Streptophyta</taxon>
        <taxon>Embryophyta</taxon>
        <taxon>Tracheophyta</taxon>
        <taxon>Spermatophyta</taxon>
        <taxon>Magnoliopsida</taxon>
        <taxon>eudicotyledons</taxon>
        <taxon>Gunneridae</taxon>
        <taxon>Pentapetalae</taxon>
        <taxon>asterids</taxon>
        <taxon>lamiids</taxon>
        <taxon>Solanales</taxon>
        <taxon>Solanaceae</taxon>
        <taxon>Solanoideae</taxon>
        <taxon>Datureae</taxon>
        <taxon>Datura</taxon>
    </lineage>
</organism>
<evidence type="ECO:0000313" key="3">
    <source>
        <dbReference type="Proteomes" id="UP000823775"/>
    </source>
</evidence>
<keyword evidence="3" id="KW-1185">Reference proteome</keyword>
<reference evidence="2 3" key="1">
    <citation type="journal article" date="2021" name="BMC Genomics">
        <title>Datura genome reveals duplications of psychoactive alkaloid biosynthetic genes and high mutation rate following tissue culture.</title>
        <authorList>
            <person name="Rajewski A."/>
            <person name="Carter-House D."/>
            <person name="Stajich J."/>
            <person name="Litt A."/>
        </authorList>
    </citation>
    <scope>NUCLEOTIDE SEQUENCE [LARGE SCALE GENOMIC DNA]</scope>
    <source>
        <strain evidence="2">AR-01</strain>
    </source>
</reference>
<accession>A0ABS8UUU1</accession>
<feature type="compositionally biased region" description="Acidic residues" evidence="1">
    <location>
        <begin position="104"/>
        <end position="113"/>
    </location>
</feature>
<sequence length="113" mass="12404">MHSHTRCTYHPYDYMLDLALIIGCAWGHEGLYVGRDVPFNPLRIKGALGMGGKKRKADLENDNDGAILEAMQELLEPRVPQLSPRDVPEYSFLGGGEGEKASDLGDDSDEASI</sequence>
<dbReference type="Proteomes" id="UP000823775">
    <property type="component" value="Unassembled WGS sequence"/>
</dbReference>
<evidence type="ECO:0000313" key="2">
    <source>
        <dbReference type="EMBL" id="MCD9638097.1"/>
    </source>
</evidence>
<evidence type="ECO:0000256" key="1">
    <source>
        <dbReference type="SAM" id="MobiDB-lite"/>
    </source>
</evidence>
<protein>
    <submittedName>
        <fullName evidence="2">Uncharacterized protein</fullName>
    </submittedName>
</protein>
<dbReference type="EMBL" id="JACEIK010002616">
    <property type="protein sequence ID" value="MCD9638097.1"/>
    <property type="molecule type" value="Genomic_DNA"/>
</dbReference>
<proteinExistence type="predicted"/>
<comment type="caution">
    <text evidence="2">The sequence shown here is derived from an EMBL/GenBank/DDBJ whole genome shotgun (WGS) entry which is preliminary data.</text>
</comment>
<feature type="region of interest" description="Disordered" evidence="1">
    <location>
        <begin position="78"/>
        <end position="113"/>
    </location>
</feature>
<name>A0ABS8UUU1_DATST</name>
<gene>
    <name evidence="2" type="ORF">HAX54_021807</name>
</gene>